<reference evidence="1" key="3">
    <citation type="submission" date="2025-09" db="UniProtKB">
        <authorList>
            <consortium name="Ensembl"/>
        </authorList>
    </citation>
    <scope>IDENTIFICATION</scope>
</reference>
<organism evidence="1 2">
    <name type="scientific">Pongo abelii</name>
    <name type="common">Sumatran orangutan</name>
    <name type="synonym">Pongo pygmaeus abelii</name>
    <dbReference type="NCBI Taxonomy" id="9601"/>
    <lineage>
        <taxon>Eukaryota</taxon>
        <taxon>Metazoa</taxon>
        <taxon>Chordata</taxon>
        <taxon>Craniata</taxon>
        <taxon>Vertebrata</taxon>
        <taxon>Euteleostomi</taxon>
        <taxon>Mammalia</taxon>
        <taxon>Eutheria</taxon>
        <taxon>Euarchontoglires</taxon>
        <taxon>Primates</taxon>
        <taxon>Haplorrhini</taxon>
        <taxon>Catarrhini</taxon>
        <taxon>Hominidae</taxon>
        <taxon>Pongo</taxon>
    </lineage>
</organism>
<dbReference type="OMA" id="SHHAILT"/>
<dbReference type="AlphaFoldDB" id="A0A8I5TX25"/>
<keyword evidence="2" id="KW-1185">Reference proteome</keyword>
<reference evidence="1" key="2">
    <citation type="submission" date="2025-08" db="UniProtKB">
        <authorList>
            <consortium name="Ensembl"/>
        </authorList>
    </citation>
    <scope>IDENTIFICATION</scope>
</reference>
<sequence length="148" mass="17102">MRAFLRNQKYEDMHNIIHILQIRKLRHRLSNFPRLPGILAPEAALLPFCYKIFRKKEKVKRSQKATEFTDYSTEQSHYAILTPLQTHLTMKVSSVKGSSLSSEAILFTLTLQLTQTPRSGMLSSLPIQYYTSTDHINSQLCCKAFPEK</sequence>
<accession>A0A8I5TX25</accession>
<dbReference type="Proteomes" id="UP000001595">
    <property type="component" value="Chromosome 6"/>
</dbReference>
<dbReference type="Ensembl" id="ENSPPYT00000019839.2">
    <property type="protein sequence ID" value="ENSPPYP00000043131.1"/>
    <property type="gene ID" value="ENSPPYG00000017045.2"/>
</dbReference>
<reference evidence="1 2" key="1">
    <citation type="submission" date="2008-02" db="EMBL/GenBank/DDBJ databases">
        <title>A 6x draft sequence assembly of the Pongo pygmaeus abelii genome.</title>
        <authorList>
            <person name="Wilson R.K."/>
            <person name="Mardis E."/>
        </authorList>
    </citation>
    <scope>NUCLEOTIDE SEQUENCE [LARGE SCALE GENOMIC DNA]</scope>
</reference>
<dbReference type="GeneTree" id="ENSGT00390000009242"/>
<proteinExistence type="predicted"/>
<name>A0A8I5TX25_PONAB</name>
<protein>
    <submittedName>
        <fullName evidence="1">Prostate and breast cancer overexpressed 1</fullName>
    </submittedName>
</protein>
<evidence type="ECO:0000313" key="2">
    <source>
        <dbReference type="Proteomes" id="UP000001595"/>
    </source>
</evidence>
<gene>
    <name evidence="1" type="primary">PBOV1</name>
</gene>
<evidence type="ECO:0000313" key="1">
    <source>
        <dbReference type="Ensembl" id="ENSPPYP00000043131.1"/>
    </source>
</evidence>